<dbReference type="InterPro" id="IPR008332">
    <property type="entry name" value="MethylG_MeTrfase_N"/>
</dbReference>
<evidence type="ECO:0000256" key="7">
    <source>
        <dbReference type="ARBA" id="ARBA00022723"/>
    </source>
</evidence>
<dbReference type="Pfam" id="PF01035">
    <property type="entry name" value="DNA_binding_1"/>
    <property type="match status" value="1"/>
</dbReference>
<dbReference type="PANTHER" id="PTHR10815:SF5">
    <property type="entry name" value="METHYLATED-DNA--PROTEIN-CYSTEINE METHYLTRANSFERASE"/>
    <property type="match status" value="1"/>
</dbReference>
<dbReference type="GO" id="GO:0003908">
    <property type="term" value="F:methylated-DNA-[protein]-cysteine S-methyltransferase activity"/>
    <property type="evidence" value="ECO:0007669"/>
    <property type="project" value="UniProtKB-EC"/>
</dbReference>
<dbReference type="InterPro" id="IPR014048">
    <property type="entry name" value="MethylDNA_cys_MeTrfase_DNA-bd"/>
</dbReference>
<comment type="caution">
    <text evidence="17">The sequence shown here is derived from an EMBL/GenBank/DDBJ whole genome shotgun (WGS) entry which is preliminary data.</text>
</comment>
<dbReference type="PROSITE" id="PS01124">
    <property type="entry name" value="HTH_ARAC_FAMILY_2"/>
    <property type="match status" value="1"/>
</dbReference>
<evidence type="ECO:0000256" key="15">
    <source>
        <dbReference type="PIRSR" id="PIRSR000409-3"/>
    </source>
</evidence>
<keyword evidence="12" id="KW-0234">DNA repair</keyword>
<keyword evidence="5" id="KW-0489">Methyltransferase</keyword>
<comment type="cofactor">
    <cofactor evidence="15">
        <name>Zn(2+)</name>
        <dbReference type="ChEBI" id="CHEBI:29105"/>
    </cofactor>
    <text evidence="15">Binds 1 zinc ion per subunit.</text>
</comment>
<dbReference type="Proteomes" id="UP000273611">
    <property type="component" value="Unassembled WGS sequence"/>
</dbReference>
<dbReference type="AlphaFoldDB" id="A0A432NJ30"/>
<dbReference type="GO" id="GO:0003700">
    <property type="term" value="F:DNA-binding transcription factor activity"/>
    <property type="evidence" value="ECO:0007669"/>
    <property type="project" value="InterPro"/>
</dbReference>
<gene>
    <name evidence="17" type="ORF">EEQ99_20985</name>
</gene>
<dbReference type="Gene3D" id="1.10.10.60">
    <property type="entry name" value="Homeodomain-like"/>
    <property type="match status" value="1"/>
</dbReference>
<dbReference type="InterPro" id="IPR018060">
    <property type="entry name" value="HTH_AraC"/>
</dbReference>
<keyword evidence="4" id="KW-0597">Phosphoprotein</keyword>
<dbReference type="CDD" id="cd06445">
    <property type="entry name" value="ATase"/>
    <property type="match status" value="1"/>
</dbReference>
<dbReference type="InterPro" id="IPR001497">
    <property type="entry name" value="MethylDNA_cys_MeTrfase_AS"/>
</dbReference>
<evidence type="ECO:0000256" key="12">
    <source>
        <dbReference type="ARBA" id="ARBA00023204"/>
    </source>
</evidence>
<evidence type="ECO:0000259" key="16">
    <source>
        <dbReference type="PROSITE" id="PS01124"/>
    </source>
</evidence>
<dbReference type="FunFam" id="3.30.160.70:FF:000001">
    <property type="entry name" value="Methylated-DNA--protein-cysteine methyltransferase"/>
    <property type="match status" value="1"/>
</dbReference>
<dbReference type="EC" id="2.1.1.63" evidence="3"/>
<dbReference type="FunFam" id="1.10.10.10:FF:000214">
    <property type="entry name" value="Methylated-DNA--protein-cysteine methyltransferase"/>
    <property type="match status" value="1"/>
</dbReference>
<evidence type="ECO:0000256" key="3">
    <source>
        <dbReference type="ARBA" id="ARBA00011918"/>
    </source>
</evidence>
<dbReference type="EMBL" id="RIBW01000010">
    <property type="protein sequence ID" value="RUL99542.1"/>
    <property type="molecule type" value="Genomic_DNA"/>
</dbReference>
<dbReference type="RefSeq" id="WP_127431030.1">
    <property type="nucleotide sequence ID" value="NZ_BMFI01000009.1"/>
</dbReference>
<evidence type="ECO:0000256" key="2">
    <source>
        <dbReference type="ARBA" id="ARBA00008711"/>
    </source>
</evidence>
<dbReference type="GO" id="GO:0032259">
    <property type="term" value="P:methylation"/>
    <property type="evidence" value="ECO:0007669"/>
    <property type="project" value="UniProtKB-KW"/>
</dbReference>
<dbReference type="Gene3D" id="3.40.10.10">
    <property type="entry name" value="DNA Methylphosphotriester Repair Domain"/>
    <property type="match status" value="1"/>
</dbReference>
<evidence type="ECO:0000256" key="9">
    <source>
        <dbReference type="ARBA" id="ARBA00022833"/>
    </source>
</evidence>
<dbReference type="Pfam" id="PF12833">
    <property type="entry name" value="HTH_18"/>
    <property type="match status" value="1"/>
</dbReference>
<dbReference type="SUPFAM" id="SSF57884">
    <property type="entry name" value="Ada DNA repair protein, N-terminal domain (N-Ada 10)"/>
    <property type="match status" value="1"/>
</dbReference>
<comment type="similarity">
    <text evidence="2">Belongs to the MGMT family.</text>
</comment>
<feature type="binding site" evidence="15">
    <location>
        <position position="37"/>
    </location>
    <ligand>
        <name>Zn(2+)</name>
        <dbReference type="ChEBI" id="CHEBI:29105"/>
    </ligand>
</feature>
<evidence type="ECO:0000256" key="14">
    <source>
        <dbReference type="PIRSR" id="PIRSR000409-1"/>
    </source>
</evidence>
<feature type="binding site" evidence="15">
    <location>
        <position position="68"/>
    </location>
    <ligand>
        <name>Zn(2+)</name>
        <dbReference type="ChEBI" id="CHEBI:29105"/>
    </ligand>
</feature>
<dbReference type="PIRSF" id="PIRSF000409">
    <property type="entry name" value="Ada"/>
    <property type="match status" value="1"/>
</dbReference>
<dbReference type="InterPro" id="IPR004026">
    <property type="entry name" value="Ada_DNA_repair_Zn-bd"/>
</dbReference>
<dbReference type="InterPro" id="IPR036631">
    <property type="entry name" value="MGMT_N_sf"/>
</dbReference>
<keyword evidence="10" id="KW-0238">DNA-binding</keyword>
<dbReference type="Pfam" id="PF02805">
    <property type="entry name" value="Ada_Zn_binding"/>
    <property type="match status" value="1"/>
</dbReference>
<reference evidence="17 18" key="1">
    <citation type="journal article" date="2015" name="Int. J. Syst. Evol. Microbiol.">
        <title>Rhizobium anhuiense sp. nov., isolated from effective nodules of Vicia faba and Pisum sativum.</title>
        <authorList>
            <person name="Zhang Y.J."/>
            <person name="Zheng W.T."/>
            <person name="Everall I."/>
            <person name="Young J.P."/>
            <person name="Zhang X.X."/>
            <person name="Tian C.F."/>
            <person name="Sui X.H."/>
            <person name="Wang E.T."/>
            <person name="Chen W.X."/>
        </authorList>
    </citation>
    <scope>NUCLEOTIDE SEQUENCE [LARGE SCALE GENOMIC DNA]</scope>
    <source>
        <strain evidence="17 18">CCBAU 23252</strain>
    </source>
</reference>
<name>A0A432NJ30_9HYPH</name>
<evidence type="ECO:0000313" key="18">
    <source>
        <dbReference type="Proteomes" id="UP000273611"/>
    </source>
</evidence>
<dbReference type="GO" id="GO:0008270">
    <property type="term" value="F:zinc ion binding"/>
    <property type="evidence" value="ECO:0007669"/>
    <property type="project" value="InterPro"/>
</dbReference>
<dbReference type="InterPro" id="IPR036217">
    <property type="entry name" value="MethylDNA_cys_MeTrfase_DNAb"/>
</dbReference>
<dbReference type="InterPro" id="IPR035451">
    <property type="entry name" value="Ada-like_dom_sf"/>
</dbReference>
<dbReference type="Gene3D" id="1.10.10.10">
    <property type="entry name" value="Winged helix-like DNA-binding domain superfamily/Winged helix DNA-binding domain"/>
    <property type="match status" value="1"/>
</dbReference>
<keyword evidence="8" id="KW-0227">DNA damage</keyword>
<evidence type="ECO:0000256" key="10">
    <source>
        <dbReference type="ARBA" id="ARBA00023125"/>
    </source>
</evidence>
<dbReference type="GO" id="GO:0006281">
    <property type="term" value="P:DNA repair"/>
    <property type="evidence" value="ECO:0007669"/>
    <property type="project" value="UniProtKB-KW"/>
</dbReference>
<evidence type="ECO:0000256" key="5">
    <source>
        <dbReference type="ARBA" id="ARBA00022603"/>
    </source>
</evidence>
<dbReference type="SUPFAM" id="SSF53155">
    <property type="entry name" value="Methylated DNA-protein cysteine methyltransferase domain"/>
    <property type="match status" value="1"/>
</dbReference>
<dbReference type="NCBIfam" id="TIGR00589">
    <property type="entry name" value="ogt"/>
    <property type="match status" value="1"/>
</dbReference>
<evidence type="ECO:0000256" key="13">
    <source>
        <dbReference type="ARBA" id="ARBA00049348"/>
    </source>
</evidence>
<sequence length="366" mass="41025">MLFERPDDDTLYDALIARSADYEGQAYVCVKTTGIFCRLTCPARKPKRENTIFFDTIAACMHSGFRPCRRCRPLEQPGREPIVDALLAELDRAPQLRWSEDELVRRGHDPSTVRRAFKRALGMTFHDIVRYIRLGEAARQLADGARVIDAQLDAGYESPSGFRAAFQRLIGKAPALSQNRELLFADWFDTPLGPMIAVADKTHLHLLEFHDRKALPTELEALQKRVRSSVAIGRTPVIDQIEAEIRDYFEGRLTVFKTPLALGGTAFEKHVWAKLIDIPAGQTRAYGDLAREMERPEVVRAVGRANGANQLAIIVPCHRILGADGSLTGYGGGLWRKQWLLRHEQKISAQAADQAPDQVPDMEETA</sequence>
<keyword evidence="6" id="KW-0808">Transferase</keyword>
<dbReference type="SMART" id="SM00342">
    <property type="entry name" value="HTH_ARAC"/>
    <property type="match status" value="1"/>
</dbReference>
<keyword evidence="7 15" id="KW-0479">Metal-binding</keyword>
<keyword evidence="9 15" id="KW-0862">Zinc</keyword>
<organism evidence="17 18">
    <name type="scientific">Rhizobium anhuiense</name>
    <dbReference type="NCBI Taxonomy" id="1184720"/>
    <lineage>
        <taxon>Bacteria</taxon>
        <taxon>Pseudomonadati</taxon>
        <taxon>Pseudomonadota</taxon>
        <taxon>Alphaproteobacteria</taxon>
        <taxon>Hyphomicrobiales</taxon>
        <taxon>Rhizobiaceae</taxon>
        <taxon>Rhizobium/Agrobacterium group</taxon>
        <taxon>Rhizobium</taxon>
    </lineage>
</organism>
<evidence type="ECO:0000256" key="6">
    <source>
        <dbReference type="ARBA" id="ARBA00022679"/>
    </source>
</evidence>
<evidence type="ECO:0000256" key="4">
    <source>
        <dbReference type="ARBA" id="ARBA00022553"/>
    </source>
</evidence>
<protein>
    <recommendedName>
        <fullName evidence="3">methylated-DNA--[protein]-cysteine S-methyltransferase</fullName>
        <ecNumber evidence="3">2.1.1.63</ecNumber>
    </recommendedName>
</protein>
<dbReference type="PANTHER" id="PTHR10815">
    <property type="entry name" value="METHYLATED-DNA--PROTEIN-CYSTEINE METHYLTRANSFERASE"/>
    <property type="match status" value="1"/>
</dbReference>
<evidence type="ECO:0000256" key="8">
    <source>
        <dbReference type="ARBA" id="ARBA00022763"/>
    </source>
</evidence>
<evidence type="ECO:0000313" key="17">
    <source>
        <dbReference type="EMBL" id="RUL99542.1"/>
    </source>
</evidence>
<feature type="active site" description="Nucleophile; methyl group acceptor from methylphosphotriester" evidence="14">
    <location>
        <position position="37"/>
    </location>
</feature>
<proteinExistence type="inferred from homology"/>
<keyword evidence="11" id="KW-0010">Activator</keyword>
<dbReference type="GO" id="GO:0043565">
    <property type="term" value="F:sequence-specific DNA binding"/>
    <property type="evidence" value="ECO:0007669"/>
    <property type="project" value="InterPro"/>
</dbReference>
<feature type="active site" description="Nucleophile; methyl group acceptor from either O6-methylguanine or O4-methylthymine" evidence="14">
    <location>
        <position position="317"/>
    </location>
</feature>
<dbReference type="SUPFAM" id="SSF46767">
    <property type="entry name" value="Methylated DNA-protein cysteine methyltransferase, C-terminal domain"/>
    <property type="match status" value="1"/>
</dbReference>
<feature type="domain" description="HTH araC/xylS-type" evidence="16">
    <location>
        <begin position="110"/>
        <end position="180"/>
    </location>
</feature>
<dbReference type="PROSITE" id="PS00374">
    <property type="entry name" value="MGMT"/>
    <property type="match status" value="1"/>
</dbReference>
<comment type="catalytic activity">
    <reaction evidence="13">
        <text>a 6-O-methyl-2'-deoxyguanosine in DNA + L-cysteinyl-[protein] = S-methyl-L-cysteinyl-[protein] + a 2'-deoxyguanosine in DNA</text>
        <dbReference type="Rhea" id="RHEA:24000"/>
        <dbReference type="Rhea" id="RHEA-COMP:10131"/>
        <dbReference type="Rhea" id="RHEA-COMP:10132"/>
        <dbReference type="Rhea" id="RHEA-COMP:11367"/>
        <dbReference type="Rhea" id="RHEA-COMP:11368"/>
        <dbReference type="ChEBI" id="CHEBI:29950"/>
        <dbReference type="ChEBI" id="CHEBI:82612"/>
        <dbReference type="ChEBI" id="CHEBI:85445"/>
        <dbReference type="ChEBI" id="CHEBI:85448"/>
        <dbReference type="EC" id="2.1.1.63"/>
    </reaction>
</comment>
<evidence type="ECO:0000256" key="11">
    <source>
        <dbReference type="ARBA" id="ARBA00023159"/>
    </source>
</evidence>
<evidence type="ECO:0000256" key="1">
    <source>
        <dbReference type="ARBA" id="ARBA00001286"/>
    </source>
</evidence>
<accession>A0A432NJ30</accession>
<dbReference type="InterPro" id="IPR036388">
    <property type="entry name" value="WH-like_DNA-bd_sf"/>
</dbReference>
<comment type="catalytic activity">
    <reaction evidence="1">
        <text>a 4-O-methyl-thymidine in DNA + L-cysteinyl-[protein] = a thymidine in DNA + S-methyl-L-cysteinyl-[protein]</text>
        <dbReference type="Rhea" id="RHEA:53428"/>
        <dbReference type="Rhea" id="RHEA-COMP:10131"/>
        <dbReference type="Rhea" id="RHEA-COMP:10132"/>
        <dbReference type="Rhea" id="RHEA-COMP:13555"/>
        <dbReference type="Rhea" id="RHEA-COMP:13556"/>
        <dbReference type="ChEBI" id="CHEBI:29950"/>
        <dbReference type="ChEBI" id="CHEBI:82612"/>
        <dbReference type="ChEBI" id="CHEBI:137386"/>
        <dbReference type="ChEBI" id="CHEBI:137387"/>
        <dbReference type="EC" id="2.1.1.63"/>
    </reaction>
</comment>
<feature type="binding site" evidence="15">
    <location>
        <position position="71"/>
    </location>
    <ligand>
        <name>Zn(2+)</name>
        <dbReference type="ChEBI" id="CHEBI:29105"/>
    </ligand>
</feature>
<dbReference type="InterPro" id="IPR016221">
    <property type="entry name" value="Bifunct_regulatory_prot_Ada"/>
</dbReference>
<dbReference type="Gene3D" id="3.30.160.70">
    <property type="entry name" value="Methylated DNA-protein cysteine methyltransferase domain"/>
    <property type="match status" value="1"/>
</dbReference>
<dbReference type="Pfam" id="PF02870">
    <property type="entry name" value="Methyltransf_1N"/>
    <property type="match status" value="1"/>
</dbReference>
<feature type="binding site" evidence="15">
    <location>
        <position position="41"/>
    </location>
    <ligand>
        <name>Zn(2+)</name>
        <dbReference type="ChEBI" id="CHEBI:29105"/>
    </ligand>
</feature>